<evidence type="ECO:0000313" key="2">
    <source>
        <dbReference type="EMBL" id="MFI2478757.1"/>
    </source>
</evidence>
<name>A0ABW7XC95_9NOCA</name>
<dbReference type="RefSeq" id="WP_397096411.1">
    <property type="nucleotide sequence ID" value="NZ_JBIRYO010000057.1"/>
</dbReference>
<protein>
    <submittedName>
        <fullName evidence="2">Uncharacterized protein</fullName>
    </submittedName>
</protein>
<keyword evidence="1" id="KW-1133">Transmembrane helix</keyword>
<gene>
    <name evidence="2" type="ORF">ACH49W_35950</name>
</gene>
<organism evidence="2 3">
    <name type="scientific">Nocardia xishanensis</name>
    <dbReference type="NCBI Taxonomy" id="238964"/>
    <lineage>
        <taxon>Bacteria</taxon>
        <taxon>Bacillati</taxon>
        <taxon>Actinomycetota</taxon>
        <taxon>Actinomycetes</taxon>
        <taxon>Mycobacteriales</taxon>
        <taxon>Nocardiaceae</taxon>
        <taxon>Nocardia</taxon>
    </lineage>
</organism>
<evidence type="ECO:0000256" key="1">
    <source>
        <dbReference type="SAM" id="Phobius"/>
    </source>
</evidence>
<comment type="caution">
    <text evidence="2">The sequence shown here is derived from an EMBL/GenBank/DDBJ whole genome shotgun (WGS) entry which is preliminary data.</text>
</comment>
<reference evidence="2 3" key="1">
    <citation type="submission" date="2024-10" db="EMBL/GenBank/DDBJ databases">
        <title>The Natural Products Discovery Center: Release of the First 8490 Sequenced Strains for Exploring Actinobacteria Biosynthetic Diversity.</title>
        <authorList>
            <person name="Kalkreuter E."/>
            <person name="Kautsar S.A."/>
            <person name="Yang D."/>
            <person name="Bader C.D."/>
            <person name="Teijaro C.N."/>
            <person name="Fluegel L."/>
            <person name="Davis C.M."/>
            <person name="Simpson J.R."/>
            <person name="Lauterbach L."/>
            <person name="Steele A.D."/>
            <person name="Gui C."/>
            <person name="Meng S."/>
            <person name="Li G."/>
            <person name="Viehrig K."/>
            <person name="Ye F."/>
            <person name="Su P."/>
            <person name="Kiefer A.F."/>
            <person name="Nichols A."/>
            <person name="Cepeda A.J."/>
            <person name="Yan W."/>
            <person name="Fan B."/>
            <person name="Jiang Y."/>
            <person name="Adhikari A."/>
            <person name="Zheng C.-J."/>
            <person name="Schuster L."/>
            <person name="Cowan T.M."/>
            <person name="Smanski M.J."/>
            <person name="Chevrette M.G."/>
            <person name="De Carvalho L.P.S."/>
            <person name="Shen B."/>
        </authorList>
    </citation>
    <scope>NUCLEOTIDE SEQUENCE [LARGE SCALE GENOMIC DNA]</scope>
    <source>
        <strain evidence="2 3">NPDC019275</strain>
    </source>
</reference>
<keyword evidence="1" id="KW-0812">Transmembrane</keyword>
<dbReference type="Proteomes" id="UP001611415">
    <property type="component" value="Unassembled WGS sequence"/>
</dbReference>
<feature type="transmembrane region" description="Helical" evidence="1">
    <location>
        <begin position="7"/>
        <end position="29"/>
    </location>
</feature>
<keyword evidence="1" id="KW-0472">Membrane</keyword>
<evidence type="ECO:0000313" key="3">
    <source>
        <dbReference type="Proteomes" id="UP001611415"/>
    </source>
</evidence>
<proteinExistence type="predicted"/>
<accession>A0ABW7XC95</accession>
<feature type="transmembrane region" description="Helical" evidence="1">
    <location>
        <begin position="35"/>
        <end position="55"/>
    </location>
</feature>
<keyword evidence="3" id="KW-1185">Reference proteome</keyword>
<dbReference type="EMBL" id="JBIRYO010000057">
    <property type="protein sequence ID" value="MFI2478757.1"/>
    <property type="molecule type" value="Genomic_DNA"/>
</dbReference>
<sequence>MAGSAVPVWAPVTAAAVIGTGSAVVVNLATGGGPWWLWALVAVLTVAGIGTSLWLHRRQSAPAQPPWSIIASGTRSVAVRGTVAGTIRTGDIRTST</sequence>